<dbReference type="EMBL" id="JN638751">
    <property type="protein sequence ID" value="AEO93592.1"/>
    <property type="molecule type" value="Genomic_DNA"/>
</dbReference>
<keyword evidence="2" id="KW-1185">Reference proteome</keyword>
<dbReference type="RefSeq" id="YP_009015636.1">
    <property type="nucleotide sequence ID" value="NC_023719.1"/>
</dbReference>
<evidence type="ECO:0000313" key="1">
    <source>
        <dbReference type="EMBL" id="AEO93592.1"/>
    </source>
</evidence>
<proteinExistence type="predicted"/>
<evidence type="ECO:0000313" key="2">
    <source>
        <dbReference type="Proteomes" id="UP000009273"/>
    </source>
</evidence>
<dbReference type="Proteomes" id="UP000009273">
    <property type="component" value="Segment"/>
</dbReference>
<gene>
    <name evidence="1" type="primary">333</name>
    <name evidence="1" type="ORF">G_333</name>
</gene>
<reference evidence="1 2" key="1">
    <citation type="submission" date="2011-09" db="EMBL/GenBank/DDBJ databases">
        <authorList>
            <person name="Pope W.H."/>
            <person name="Pedulla M.L."/>
            <person name="Ford M.E."/>
            <person name="Peebles C.L."/>
            <person name="Hatfull G.H."/>
            <person name="Hendrix R.W."/>
        </authorList>
    </citation>
    <scope>NUCLEOTIDE SEQUENCE [LARGE SCALE GENOMIC DNA]</scope>
    <source>
        <strain evidence="1">G</strain>
    </source>
</reference>
<sequence>MKYKITAGYCPPYEMSKIFNIQYDIGSNGVSFSKEPATQFADKSLVDKVLLEIFNNRSSYEHFFEKSDYLELKVHIDENGYGRYGDSMIIKFVK</sequence>
<dbReference type="GeneID" id="18563548"/>
<protein>
    <submittedName>
        <fullName evidence="1">Gp333</fullName>
    </submittedName>
</protein>
<name>G3MA74_9CAUD</name>
<accession>G3MA74</accession>
<dbReference type="KEGG" id="vg:18563548"/>
<organism evidence="1 2">
    <name type="scientific">Bacillus phage G</name>
    <dbReference type="NCBI Taxonomy" id="2884420"/>
    <lineage>
        <taxon>Viruses</taxon>
        <taxon>Duplodnaviria</taxon>
        <taxon>Heunggongvirae</taxon>
        <taxon>Uroviricota</taxon>
        <taxon>Caudoviricetes</taxon>
        <taxon>Donellivirus</taxon>
        <taxon>Donellivirus gee</taxon>
    </lineage>
</organism>